<dbReference type="AlphaFoldDB" id="A0A2Z3LDA5"/>
<proteinExistence type="predicted"/>
<accession>A0A2Z3LDA5</accession>
<dbReference type="Proteomes" id="UP000245872">
    <property type="component" value="Chromosome"/>
</dbReference>
<dbReference type="EMBL" id="CP029619">
    <property type="protein sequence ID" value="AWN82102.1"/>
    <property type="molecule type" value="Genomic_DNA"/>
</dbReference>
<keyword evidence="1" id="KW-1133">Transmembrane helix</keyword>
<dbReference type="KEGG" id="cher:DK880_00796"/>
<organism evidence="2 3">
    <name type="scientific">Candidatus Cardinium hertigii</name>
    <dbReference type="NCBI Taxonomy" id="247481"/>
    <lineage>
        <taxon>Bacteria</taxon>
        <taxon>Pseudomonadati</taxon>
        <taxon>Bacteroidota</taxon>
        <taxon>Cytophagia</taxon>
        <taxon>Cytophagales</taxon>
        <taxon>Amoebophilaceae</taxon>
        <taxon>Candidatus Cardinium</taxon>
    </lineage>
</organism>
<protein>
    <submittedName>
        <fullName evidence="2">Uncharacterized protein</fullName>
    </submittedName>
</protein>
<sequence>MPNFNLFILEFALNQGCLLLWIINFSLLVSILENRVSNFTVFTTEAYTKHFKRYYIYKEFNLHVYTGAQQLLFKTHYFT</sequence>
<reference evidence="2 3" key="1">
    <citation type="submission" date="2018-05" db="EMBL/GenBank/DDBJ databases">
        <title>Candidatus Cardinium hertigii Genome Assembly.</title>
        <authorList>
            <person name="Showmaker K.C."/>
            <person name="Walden K.O."/>
            <person name="Fields C.J."/>
            <person name="Lambert K.N."/>
            <person name="Hudson M.E."/>
        </authorList>
    </citation>
    <scope>NUCLEOTIDE SEQUENCE [LARGE SCALE GENOMIC DNA]</scope>
    <source>
        <strain evidence="3">cHgTN10</strain>
    </source>
</reference>
<keyword evidence="1" id="KW-0812">Transmembrane</keyword>
<evidence type="ECO:0000256" key="1">
    <source>
        <dbReference type="SAM" id="Phobius"/>
    </source>
</evidence>
<keyword evidence="1" id="KW-0472">Membrane</keyword>
<evidence type="ECO:0000313" key="3">
    <source>
        <dbReference type="Proteomes" id="UP000245872"/>
    </source>
</evidence>
<evidence type="ECO:0000313" key="2">
    <source>
        <dbReference type="EMBL" id="AWN82102.1"/>
    </source>
</evidence>
<gene>
    <name evidence="2" type="ORF">DK880_00796</name>
</gene>
<name>A0A2Z3LDA5_9BACT</name>
<feature type="transmembrane region" description="Helical" evidence="1">
    <location>
        <begin position="12"/>
        <end position="32"/>
    </location>
</feature>
<keyword evidence="3" id="KW-1185">Reference proteome</keyword>